<dbReference type="EMBL" id="RCHU01000004">
    <property type="protein sequence ID" value="TKS18304.1"/>
    <property type="molecule type" value="Genomic_DNA"/>
</dbReference>
<gene>
    <name evidence="1" type="ORF">D5086_0000004810</name>
</gene>
<dbReference type="AlphaFoldDB" id="A0A4U5R3P4"/>
<evidence type="ECO:0000313" key="1">
    <source>
        <dbReference type="EMBL" id="TKS18304.1"/>
    </source>
</evidence>
<accession>A0A4U5R3P4</accession>
<dbReference type="Gene3D" id="3.40.50.300">
    <property type="entry name" value="P-loop containing nucleotide triphosphate hydrolases"/>
    <property type="match status" value="1"/>
</dbReference>
<sequence>MDALGEDELESARGLHSNEKFMSLNLLSHPKGKLRYLKTTTRNKICSSVAALDPVWSQWTQSLRSTACCSCGANGLNLLEAQHVVLVEPLLNPAAEAQAVS</sequence>
<reference evidence="1" key="1">
    <citation type="submission" date="2018-10" db="EMBL/GenBank/DDBJ databases">
        <title>Population genomic analysis revealed the cold adaptation of white poplar.</title>
        <authorList>
            <person name="Liu Y.-J."/>
        </authorList>
    </citation>
    <scope>NUCLEOTIDE SEQUENCE [LARGE SCALE GENOMIC DNA]</scope>
    <source>
        <strain evidence="1">PAL-ZL1</strain>
    </source>
</reference>
<name>A0A4U5R3P4_POPAL</name>
<dbReference type="InterPro" id="IPR052583">
    <property type="entry name" value="ATP-helicase/E3_Ub-Ligase"/>
</dbReference>
<dbReference type="STRING" id="43335.A0A4U5R3P4"/>
<organism evidence="1">
    <name type="scientific">Populus alba</name>
    <name type="common">White poplar</name>
    <dbReference type="NCBI Taxonomy" id="43335"/>
    <lineage>
        <taxon>Eukaryota</taxon>
        <taxon>Viridiplantae</taxon>
        <taxon>Streptophyta</taxon>
        <taxon>Embryophyta</taxon>
        <taxon>Tracheophyta</taxon>
        <taxon>Spermatophyta</taxon>
        <taxon>Magnoliopsida</taxon>
        <taxon>eudicotyledons</taxon>
        <taxon>Gunneridae</taxon>
        <taxon>Pentapetalae</taxon>
        <taxon>rosids</taxon>
        <taxon>fabids</taxon>
        <taxon>Malpighiales</taxon>
        <taxon>Salicaceae</taxon>
        <taxon>Saliceae</taxon>
        <taxon>Populus</taxon>
    </lineage>
</organism>
<dbReference type="PANTHER" id="PTHR45865">
    <property type="entry name" value="E3 UBIQUITIN-PROTEIN LIGASE SHPRH FAMILY MEMBER"/>
    <property type="match status" value="1"/>
</dbReference>
<comment type="caution">
    <text evidence="1">The sequence shown here is derived from an EMBL/GenBank/DDBJ whole genome shotgun (WGS) entry which is preliminary data.</text>
</comment>
<proteinExistence type="predicted"/>
<protein>
    <submittedName>
        <fullName evidence="1">Uncharacterized protein</fullName>
    </submittedName>
</protein>
<dbReference type="InterPro" id="IPR027417">
    <property type="entry name" value="P-loop_NTPase"/>
</dbReference>
<dbReference type="PANTHER" id="PTHR45865:SF1">
    <property type="entry name" value="E3 UBIQUITIN-PROTEIN LIGASE SHPRH"/>
    <property type="match status" value="1"/>
</dbReference>